<proteinExistence type="predicted"/>
<dbReference type="AlphaFoldDB" id="A0A2T5UD25"/>
<evidence type="ECO:0000256" key="1">
    <source>
        <dbReference type="SAM" id="SignalP"/>
    </source>
</evidence>
<evidence type="ECO:0000313" key="3">
    <source>
        <dbReference type="Proteomes" id="UP000244013"/>
    </source>
</evidence>
<accession>A0A2T5UD25</accession>
<protein>
    <recommendedName>
        <fullName evidence="4">Ig-like domain-containing protein</fullName>
    </recommendedName>
</protein>
<dbReference type="EMBL" id="QAYE01000001">
    <property type="protein sequence ID" value="PTW49407.1"/>
    <property type="molecule type" value="Genomic_DNA"/>
</dbReference>
<reference evidence="2 3" key="1">
    <citation type="submission" date="2018-04" db="EMBL/GenBank/DDBJ databases">
        <title>Genomic Encyclopedia of Type Strains, Phase III (KMG-III): the genomes of soil and plant-associated and newly described type strains.</title>
        <authorList>
            <person name="Whitman W."/>
        </authorList>
    </citation>
    <scope>NUCLEOTIDE SEQUENCE [LARGE SCALE GENOMIC DNA]</scope>
    <source>
        <strain evidence="2 3">MA-olki</strain>
    </source>
</reference>
<feature type="chain" id="PRO_5015544800" description="Ig-like domain-containing protein" evidence="1">
    <location>
        <begin position="21"/>
        <end position="89"/>
    </location>
</feature>
<name>A0A2T5UD25_9SPHN</name>
<gene>
    <name evidence="2" type="ORF">C8J25_101916</name>
</gene>
<evidence type="ECO:0008006" key="4">
    <source>
        <dbReference type="Google" id="ProtNLM"/>
    </source>
</evidence>
<comment type="caution">
    <text evidence="2">The sequence shown here is derived from an EMBL/GenBank/DDBJ whole genome shotgun (WGS) entry which is preliminary data.</text>
</comment>
<feature type="signal peptide" evidence="1">
    <location>
        <begin position="1"/>
        <end position="20"/>
    </location>
</feature>
<keyword evidence="1" id="KW-0732">Signal</keyword>
<organism evidence="2 3">
    <name type="scientific">Sphingomonas faeni</name>
    <dbReference type="NCBI Taxonomy" id="185950"/>
    <lineage>
        <taxon>Bacteria</taxon>
        <taxon>Pseudomonadati</taxon>
        <taxon>Pseudomonadota</taxon>
        <taxon>Alphaproteobacteria</taxon>
        <taxon>Sphingomonadales</taxon>
        <taxon>Sphingomonadaceae</taxon>
        <taxon>Sphingomonas</taxon>
    </lineage>
</organism>
<dbReference type="Proteomes" id="UP000244013">
    <property type="component" value="Unassembled WGS sequence"/>
</dbReference>
<sequence length="89" mass="9631">MSKTGFAVLAITLAAMPALSQGIRANAAPSPRVLFNPIGPGVQPPNFAMSSEGRTCLVRKSTGKSECHTKYEWRRIARKIDKKSESSAR</sequence>
<evidence type="ECO:0000313" key="2">
    <source>
        <dbReference type="EMBL" id="PTW49407.1"/>
    </source>
</evidence>